<dbReference type="EMBL" id="MZ156028">
    <property type="protein sequence ID" value="QWK41822.1"/>
    <property type="molecule type" value="Genomic_DNA"/>
</dbReference>
<dbReference type="AlphaFoldDB" id="A0A8F0F7I1"/>
<accession>A0A8F0F7I1</accession>
<sequence>MCICLNCYRIDNCSIYMVVALKHKEHIRTVKKMFYPQSPILFGLNKFSKINSFLIEWDISECLSYQDKPGNWLFSSSPKLTIPISYKFSSYLVYDLLF</sequence>
<gene>
    <name evidence="1" type="primary">ycf34</name>
</gene>
<dbReference type="InterPro" id="IPR019656">
    <property type="entry name" value="Uncharacterised_Ycf34"/>
</dbReference>
<evidence type="ECO:0000313" key="1">
    <source>
        <dbReference type="EMBL" id="QWK41822.1"/>
    </source>
</evidence>
<name>A0A8F0F7I1_9PHAE</name>
<geneLocation type="plastid" evidence="1"/>
<reference evidence="1" key="1">
    <citation type="journal article" date="2021" name="Genome Biol. Evol.">
        <title>Genomic rearrangements and sequence evolution across brown algal organelles.</title>
        <authorList>
            <person name="Starko S."/>
            <person name="Bringloe T.T."/>
            <person name="Gomez M.S."/>
            <person name="Darby H."/>
            <person name="Graham S.W."/>
            <person name="Martone P.T."/>
        </authorList>
    </citation>
    <scope>NUCLEOTIDE SEQUENCE</scope>
</reference>
<proteinExistence type="predicted"/>
<organism evidence="1">
    <name type="scientific">Protohalopteris sp</name>
    <dbReference type="NCBI Taxonomy" id="2843287"/>
    <lineage>
        <taxon>Eukaryota</taxon>
        <taxon>Sar</taxon>
        <taxon>Stramenopiles</taxon>
        <taxon>Ochrophyta</taxon>
        <taxon>PX clade</taxon>
        <taxon>Phaeophyceae</taxon>
        <taxon>Sphacelariales</taxon>
        <taxon>Stypocaulaceae</taxon>
        <taxon>Protohalopteris</taxon>
    </lineage>
</organism>
<keyword evidence="1" id="KW-0934">Plastid</keyword>
<dbReference type="Pfam" id="PF10718">
    <property type="entry name" value="Ycf34"/>
    <property type="match status" value="1"/>
</dbReference>
<protein>
    <submittedName>
        <fullName evidence="1">Uncharacterized protein</fullName>
    </submittedName>
</protein>